<proteinExistence type="predicted"/>
<organism evidence="2">
    <name type="scientific">uncultured Microgenomates bacterium Rifle_16ft_4_minimus_37633</name>
    <dbReference type="NCBI Taxonomy" id="1665114"/>
    <lineage>
        <taxon>Bacteria</taxon>
        <taxon>Candidatus Microgenomatota</taxon>
        <taxon>environmental samples</taxon>
    </lineage>
</organism>
<accession>A0A0H4T3Q7</accession>
<feature type="region of interest" description="Disordered" evidence="1">
    <location>
        <begin position="15"/>
        <end position="38"/>
    </location>
</feature>
<reference evidence="2" key="1">
    <citation type="journal article" date="2015" name="ISME J.">
        <title>Aquifer environment selects for microbial species cohorts in sediment and groundwater.</title>
        <authorList>
            <person name="Hug L.A."/>
            <person name="Thomas B.C."/>
            <person name="Brown C.T."/>
            <person name="Frischkorn K.R."/>
            <person name="Williams K.H."/>
            <person name="Tringe S.G."/>
            <person name="Banfield J.F."/>
        </authorList>
    </citation>
    <scope>NUCLEOTIDE SEQUENCE</scope>
</reference>
<evidence type="ECO:0000313" key="2">
    <source>
        <dbReference type="EMBL" id="AKQ02303.1"/>
    </source>
</evidence>
<dbReference type="AlphaFoldDB" id="A0A0H4T3Q7"/>
<evidence type="ECO:0000256" key="1">
    <source>
        <dbReference type="SAM" id="MobiDB-lite"/>
    </source>
</evidence>
<protein>
    <submittedName>
        <fullName evidence="2">Uncharacterized protein</fullName>
    </submittedName>
</protein>
<dbReference type="EMBL" id="KT006999">
    <property type="protein sequence ID" value="AKQ02303.1"/>
    <property type="molecule type" value="Genomic_DNA"/>
</dbReference>
<sequence length="408" mass="46310">MSEISDVPQHLRKDIGLNPGFTSSIPSEQWSSENLKKKQEWEKRENEKLVSDKRIREDDGLNVALMDKYGQGFWNSYMNSTAYLRDKIGEMGAVPYSDGVKNLMKHATAVTYVEWFDKSGKPEWRYLLYGRRDGNNLIDDRTHVRAVKWENGNWVEDFKFSPETKIPVASDLEPAPVKESRQDNKDGYSKIVGSEKADVPPGNVSESIDAVFEIINQKLNEGKNAYAELDTQRVAKLTQLSLIPIDNQDGIRLNIFRVNETEKLTGQQGTLDLSFNAAASRPLGLFRRRMRMRGPEIGFSGNFTLENTHDDRGIRIAVIETNPKVMFGEDLSNLVNSLLGTNERSESILEEVYRGFLKTKFGEKLNRVTFYKTDEGLLRIDLECAKTQQEKLVEEASLKVGTPQTASV</sequence>
<feature type="compositionally biased region" description="Polar residues" evidence="1">
    <location>
        <begin position="20"/>
        <end position="33"/>
    </location>
</feature>
<name>A0A0H4T3Q7_9BACT</name>